<dbReference type="EMBL" id="JAKMXF010000307">
    <property type="protein sequence ID" value="KAI6651145.1"/>
    <property type="molecule type" value="Genomic_DNA"/>
</dbReference>
<gene>
    <name evidence="1" type="ORF">LOD99_5483</name>
    <name evidence="2" type="ORF">LOD99_5496</name>
</gene>
<evidence type="ECO:0000313" key="1">
    <source>
        <dbReference type="EMBL" id="KAI6651132.1"/>
    </source>
</evidence>
<protein>
    <submittedName>
        <fullName evidence="2">Uncharacterized protein</fullName>
    </submittedName>
</protein>
<sequence length="253" mass="29851">MKEDYENVKQLLLKINYAEFNWQLCGDFKMLGFLLGLQGGYTKYSCFLCLWNSRADGEHYKKIQWPPRKELMPGKYNVIKETLVCREKVLLLPLHIKLGLEKQFVKALDFEGEAFQEIRTMFPKLSDAKLKGGIFVGPQITTMLKSRTLEDKMTETERKRGQAFRDVVDGLLGNNKDPNYGEIVNTLITSYQKMGCRMSLKLHFLCSHLYFFQENWGDFSEEHGERFHQDIQLMERRFQGRWDSAMMGDYMWF</sequence>
<dbReference type="PANTHER" id="PTHR46114">
    <property type="entry name" value="APPLE DOMAIN-CONTAINING PROTEIN"/>
    <property type="match status" value="1"/>
</dbReference>
<keyword evidence="3" id="KW-1185">Reference proteome</keyword>
<dbReference type="Proteomes" id="UP001165289">
    <property type="component" value="Unassembled WGS sequence"/>
</dbReference>
<evidence type="ECO:0000313" key="2">
    <source>
        <dbReference type="EMBL" id="KAI6651145.1"/>
    </source>
</evidence>
<comment type="caution">
    <text evidence="2">The sequence shown here is derived from an EMBL/GenBank/DDBJ whole genome shotgun (WGS) entry which is preliminary data.</text>
</comment>
<organism evidence="2 3">
    <name type="scientific">Oopsacas minuta</name>
    <dbReference type="NCBI Taxonomy" id="111878"/>
    <lineage>
        <taxon>Eukaryota</taxon>
        <taxon>Metazoa</taxon>
        <taxon>Porifera</taxon>
        <taxon>Hexactinellida</taxon>
        <taxon>Hexasterophora</taxon>
        <taxon>Lyssacinosida</taxon>
        <taxon>Leucopsacidae</taxon>
        <taxon>Oopsacas</taxon>
    </lineage>
</organism>
<dbReference type="EMBL" id="JAKMXF010000307">
    <property type="protein sequence ID" value="KAI6651132.1"/>
    <property type="molecule type" value="Genomic_DNA"/>
</dbReference>
<accession>A0AAV7JRW6</accession>
<proteinExistence type="predicted"/>
<dbReference type="AlphaFoldDB" id="A0AAV7JRW6"/>
<name>A0AAV7JRW6_9METZ</name>
<reference evidence="2" key="1">
    <citation type="submission" date="2022-02" db="EMBL/GenBank/DDBJ databases">
        <authorList>
            <person name="Santini S."/>
            <person name="Jourda C."/>
            <person name="Belahbib H."/>
            <person name="Rocher C."/>
            <person name="Selva M."/>
            <person name="Borchiellini C."/>
            <person name="Renard E."/>
        </authorList>
    </citation>
    <scope>NUCLEOTIDE SEQUENCE</scope>
    <source>
        <strain evidence="2">SPO-2</strain>
    </source>
</reference>
<reference evidence="2 3" key="2">
    <citation type="journal article" date="2023" name="BMC Biol.">
        <title>The compact genome of the sponge Oopsacas minuta (Hexactinellida) is lacking key metazoan core genes.</title>
        <authorList>
            <person name="Santini S."/>
            <person name="Schenkelaars Q."/>
            <person name="Jourda C."/>
            <person name="Duchesne M."/>
            <person name="Belahbib H."/>
            <person name="Rocher C."/>
            <person name="Selva M."/>
            <person name="Riesgo A."/>
            <person name="Vervoort M."/>
            <person name="Leys S.P."/>
            <person name="Kodjabachian L."/>
            <person name="Le Bivic A."/>
            <person name="Borchiellini C."/>
            <person name="Claverie J.M."/>
            <person name="Renard E."/>
        </authorList>
    </citation>
    <scope>NUCLEOTIDE SEQUENCE [LARGE SCALE GENOMIC DNA]</scope>
    <source>
        <strain evidence="2">SPO-2</strain>
    </source>
</reference>
<evidence type="ECO:0000313" key="3">
    <source>
        <dbReference type="Proteomes" id="UP001165289"/>
    </source>
</evidence>
<dbReference type="PANTHER" id="PTHR46114:SF1">
    <property type="entry name" value="ZAD DOMAIN-CONTAINING PROTEIN"/>
    <property type="match status" value="1"/>
</dbReference>